<keyword evidence="2" id="KW-1185">Reference proteome</keyword>
<comment type="caution">
    <text evidence="1">The sequence shown here is derived from an EMBL/GenBank/DDBJ whole genome shotgun (WGS) entry which is preliminary data.</text>
</comment>
<sequence>MSDPNQRGSPRKRMRLEAITLQGAHEYNGSHSPARGLMEDFGRWTDSNHLLHIPTTGARFTWSNSRMSVSHAQKRLDRAVCNQDWMDSWIGLNLGNVSCFGNVKVKVNQDEKDLKDIQDKIVMVGHSNILVALERKAHVSLVQALIIEEMFSRVQWHAMGDRNTRHSMLANKIGFLVGQLPFTYLGVPIFKGRPKVAYFLPTVDKVKCKLAAWKASLLSIAGII</sequence>
<reference evidence="1 2" key="1">
    <citation type="journal article" date="2022" name="Nat. Genet.">
        <title>Improved pea reference genome and pan-genome highlight genomic features and evolutionary characteristics.</title>
        <authorList>
            <person name="Yang T."/>
            <person name="Liu R."/>
            <person name="Luo Y."/>
            <person name="Hu S."/>
            <person name="Wang D."/>
            <person name="Wang C."/>
            <person name="Pandey M.K."/>
            <person name="Ge S."/>
            <person name="Xu Q."/>
            <person name="Li N."/>
            <person name="Li G."/>
            <person name="Huang Y."/>
            <person name="Saxena R.K."/>
            <person name="Ji Y."/>
            <person name="Li M."/>
            <person name="Yan X."/>
            <person name="He Y."/>
            <person name="Liu Y."/>
            <person name="Wang X."/>
            <person name="Xiang C."/>
            <person name="Varshney R.K."/>
            <person name="Ding H."/>
            <person name="Gao S."/>
            <person name="Zong X."/>
        </authorList>
    </citation>
    <scope>NUCLEOTIDE SEQUENCE [LARGE SCALE GENOMIC DNA]</scope>
    <source>
        <strain evidence="1 2">cv. Zhongwan 6</strain>
    </source>
</reference>
<dbReference type="Proteomes" id="UP001058974">
    <property type="component" value="Chromosome 2"/>
</dbReference>
<gene>
    <name evidence="1" type="ORF">KIW84_020085</name>
</gene>
<evidence type="ECO:0000313" key="1">
    <source>
        <dbReference type="EMBL" id="KAI5432647.1"/>
    </source>
</evidence>
<name>A0A9D4Y4F4_PEA</name>
<evidence type="ECO:0008006" key="3">
    <source>
        <dbReference type="Google" id="ProtNLM"/>
    </source>
</evidence>
<dbReference type="PANTHER" id="PTHR33116">
    <property type="entry name" value="REVERSE TRANSCRIPTASE ZINC-BINDING DOMAIN-CONTAINING PROTEIN-RELATED-RELATED"/>
    <property type="match status" value="1"/>
</dbReference>
<dbReference type="EMBL" id="JAMSHJ010000002">
    <property type="protein sequence ID" value="KAI5432647.1"/>
    <property type="molecule type" value="Genomic_DNA"/>
</dbReference>
<proteinExistence type="predicted"/>
<accession>A0A9D4Y4F4</accession>
<dbReference type="PANTHER" id="PTHR33116:SF80">
    <property type="entry name" value="REVERSE TRANSCRIPTASE ZINC-BINDING DOMAIN-CONTAINING PROTEIN"/>
    <property type="match status" value="1"/>
</dbReference>
<dbReference type="Gramene" id="Psat02G0008500-T1">
    <property type="protein sequence ID" value="KAI5432647.1"/>
    <property type="gene ID" value="KIW84_020085"/>
</dbReference>
<protein>
    <recommendedName>
        <fullName evidence="3">Reverse transcriptase</fullName>
    </recommendedName>
</protein>
<organism evidence="1 2">
    <name type="scientific">Pisum sativum</name>
    <name type="common">Garden pea</name>
    <name type="synonym">Lathyrus oleraceus</name>
    <dbReference type="NCBI Taxonomy" id="3888"/>
    <lineage>
        <taxon>Eukaryota</taxon>
        <taxon>Viridiplantae</taxon>
        <taxon>Streptophyta</taxon>
        <taxon>Embryophyta</taxon>
        <taxon>Tracheophyta</taxon>
        <taxon>Spermatophyta</taxon>
        <taxon>Magnoliopsida</taxon>
        <taxon>eudicotyledons</taxon>
        <taxon>Gunneridae</taxon>
        <taxon>Pentapetalae</taxon>
        <taxon>rosids</taxon>
        <taxon>fabids</taxon>
        <taxon>Fabales</taxon>
        <taxon>Fabaceae</taxon>
        <taxon>Papilionoideae</taxon>
        <taxon>50 kb inversion clade</taxon>
        <taxon>NPAAA clade</taxon>
        <taxon>Hologalegina</taxon>
        <taxon>IRL clade</taxon>
        <taxon>Fabeae</taxon>
        <taxon>Lathyrus</taxon>
    </lineage>
</organism>
<dbReference type="AlphaFoldDB" id="A0A9D4Y4F4"/>
<evidence type="ECO:0000313" key="2">
    <source>
        <dbReference type="Proteomes" id="UP001058974"/>
    </source>
</evidence>